<evidence type="ECO:0000256" key="7">
    <source>
        <dbReference type="ARBA" id="ARBA00023002"/>
    </source>
</evidence>
<dbReference type="Gene3D" id="3.30.390.30">
    <property type="match status" value="1"/>
</dbReference>
<keyword evidence="4" id="KW-0479">Metal-binding</keyword>
<feature type="compositionally biased region" description="Basic and acidic residues" evidence="13">
    <location>
        <begin position="1050"/>
        <end position="1073"/>
    </location>
</feature>
<proteinExistence type="inferred from homology"/>
<keyword evidence="10 12" id="KW-0676">Redox-active center</keyword>
<dbReference type="InterPro" id="IPR013154">
    <property type="entry name" value="ADH-like_N"/>
</dbReference>
<feature type="compositionally biased region" description="Low complexity" evidence="13">
    <location>
        <begin position="1256"/>
        <end position="1285"/>
    </location>
</feature>
<dbReference type="GO" id="GO:0004148">
    <property type="term" value="F:dihydrolipoyl dehydrogenase (NADH) activity"/>
    <property type="evidence" value="ECO:0007669"/>
    <property type="project" value="TreeGrafter"/>
</dbReference>
<feature type="region of interest" description="Disordered" evidence="13">
    <location>
        <begin position="609"/>
        <end position="724"/>
    </location>
</feature>
<feature type="compositionally biased region" description="Pro residues" evidence="13">
    <location>
        <begin position="1627"/>
        <end position="1641"/>
    </location>
</feature>
<dbReference type="InterPro" id="IPR055256">
    <property type="entry name" value="KH_1_KHDC4/BBP-like"/>
</dbReference>
<evidence type="ECO:0000259" key="14">
    <source>
        <dbReference type="PROSITE" id="PS50102"/>
    </source>
</evidence>
<dbReference type="PANTHER" id="PTHR22912">
    <property type="entry name" value="DISULFIDE OXIDOREDUCTASE"/>
    <property type="match status" value="1"/>
</dbReference>
<dbReference type="SUPFAM" id="SSF54928">
    <property type="entry name" value="RNA-binding domain, RBD"/>
    <property type="match status" value="1"/>
</dbReference>
<dbReference type="SMART" id="SM00360">
    <property type="entry name" value="RRM"/>
    <property type="match status" value="1"/>
</dbReference>
<feature type="compositionally biased region" description="Low complexity" evidence="13">
    <location>
        <begin position="1479"/>
        <end position="1495"/>
    </location>
</feature>
<dbReference type="Proteomes" id="UP001485043">
    <property type="component" value="Unassembled WGS sequence"/>
</dbReference>
<feature type="compositionally biased region" description="Basic residues" evidence="13">
    <location>
        <begin position="1543"/>
        <end position="1553"/>
    </location>
</feature>
<dbReference type="Pfam" id="PF07992">
    <property type="entry name" value="Pyr_redox_2"/>
    <property type="match status" value="1"/>
</dbReference>
<keyword evidence="3 12" id="KW-0285">Flavoprotein</keyword>
<dbReference type="Pfam" id="PF00106">
    <property type="entry name" value="adh_short"/>
    <property type="match status" value="1"/>
</dbReference>
<dbReference type="InterPro" id="IPR020904">
    <property type="entry name" value="Sc_DH/Rdtase_CS"/>
</dbReference>
<dbReference type="GO" id="GO:0006103">
    <property type="term" value="P:2-oxoglutarate metabolic process"/>
    <property type="evidence" value="ECO:0007669"/>
    <property type="project" value="TreeGrafter"/>
</dbReference>
<feature type="compositionally biased region" description="Polar residues" evidence="13">
    <location>
        <begin position="651"/>
        <end position="664"/>
    </location>
</feature>
<dbReference type="GO" id="GO:0008270">
    <property type="term" value="F:zinc ion binding"/>
    <property type="evidence" value="ECO:0007669"/>
    <property type="project" value="UniProtKB-KW"/>
</dbReference>
<evidence type="ECO:0000256" key="6">
    <source>
        <dbReference type="ARBA" id="ARBA00022833"/>
    </source>
</evidence>
<dbReference type="GO" id="GO:0003723">
    <property type="term" value="F:RNA binding"/>
    <property type="evidence" value="ECO:0007669"/>
    <property type="project" value="UniProtKB-UniRule"/>
</dbReference>
<dbReference type="Pfam" id="PF16275">
    <property type="entry name" value="SF1-HH"/>
    <property type="match status" value="1"/>
</dbReference>
<evidence type="ECO:0000256" key="4">
    <source>
        <dbReference type="ARBA" id="ARBA00022771"/>
    </source>
</evidence>
<dbReference type="PRINTS" id="PR00368">
    <property type="entry name" value="FADPNR"/>
</dbReference>
<dbReference type="Pfam" id="PF22675">
    <property type="entry name" value="KH-I_KHDC4-BBP"/>
    <property type="match status" value="1"/>
</dbReference>
<dbReference type="SUPFAM" id="SSF51735">
    <property type="entry name" value="NAD(P)-binding Rossmann-fold domains"/>
    <property type="match status" value="2"/>
</dbReference>
<dbReference type="Gene3D" id="3.50.50.60">
    <property type="entry name" value="FAD/NAD(P)-binding domain"/>
    <property type="match status" value="2"/>
</dbReference>
<dbReference type="Pfam" id="PF02852">
    <property type="entry name" value="Pyr_redox_dim"/>
    <property type="match status" value="1"/>
</dbReference>
<feature type="compositionally biased region" description="Basic and acidic residues" evidence="13">
    <location>
        <begin position="2252"/>
        <end position="2265"/>
    </location>
</feature>
<feature type="compositionally biased region" description="Basic residues" evidence="13">
    <location>
        <begin position="1681"/>
        <end position="1696"/>
    </location>
</feature>
<feature type="region of interest" description="Disordered" evidence="13">
    <location>
        <begin position="1010"/>
        <end position="1074"/>
    </location>
</feature>
<sequence>MARNAFITGGAAGIGRELAMRLAKAGWRVTITDISGTSAESTAADIRAQGGSIQAICCNVLDANQQAAAFEQHLKAYGTLEAVCLNAGISETGSFHDIDNSDWQRTLDIDLTAVLIGTRLASAAMQKSGSKGVIMITASAAAFFPMPYAPVYSAAKGGIVNFVRAFAKPLEKRNIRLLALCPQFISTALVNGVTQIKDTLDGFKQEFITVERAGEAAQLLVEGSFKSGMLMFLHQSGRIYEWLPQKPNLQLIQDVPGAGKRGQNGPWVAWATKSLPTSYRVVKVVRLSHEFRAATEIHREKLPKQLAAGQVLVRRAWAGVNASDVNHSAGRYMSSPEEARSKLPYGSGFEAVGVVAAVGPSVSDVCVGDAVAEMTFGGFGDYAVLPAKQALPIPNPGPEMVALLTSGLTASIGLQVAGGMTTKQTVLVTAAAGGVGQFVVQLAKQAGNHVVATCGGGDKAELLKHLGADRVIDYRKDDLKAILRKEYPKGMDIIWESVGGQMFQTCLRALAQGGRLIVIGMMSQYSSGWQQEAVKGLPELLLARSASVVGFFLLHYTRQFRSHLRRLSKLVASGKLQVNLDKTRFRGLDSVADAVEHLHSGHSFGKSWGAHAAVEGPPSAPAGRASGKERRRKRTRWGPDAEGPSKEEPASDQQVSTQQAPQENGSTAATSAAGGGVQFPGPPPLPPVASSGQQAVVADLEADGKPKKRKRSRWQPEEEQTPIQLPQLAMIPGLPGMALPPSLVGLVDINPETMELHRRLNLVNQDIQMIASGKYVDDRPEGARSPSPDPIYNDTGIRVNSRDQRAKEKLQKQRYDIITEIIKRNPNYKPPSDYRPEKKTRRIMIPVHDHPGYNFIGLILGPRGNTHRRMEAETGAKIFIRGRGSVKEGRERREKPDPSDNDDLHVQIIAEDDVALNKAATMLERLLSPVDDELNQHKQNQLIELAKINGTLRNDEYWQMMKDEKEKGDIYQLPAAAKQSADAQYRRDMAAMHGQGEMLDDEYSEFMKELGGETGTQPGRWQDRPVHASAAAVPPQNGPELPGPPPREGLGFRENERDNMRERERESSRDDPRNLYVGFLPPSIQEMGLQALFETIGPVLDCRLIYDRQTGQHKGYGFIKMAEEWMAYEALQRLNTYMVDGKRIAVRRRMGRRNERDSAGMDSSLPWAQPGGYQGSEYGAHGPSGYPPAPYPYDSSEHPPADSNGLPYPPPGPQGYPPGMYPEAAAAAAAASEAVAAAEESDEERPPGMEEDAVDEPAAAVATEGDTAPGEEAPAPENPASTAEADPYSSAAYAVPAEGYERNVHMDVHPSGPEMHPTVPSSLPGPPPLDMAAAHAAHYMYPAYPAWTSFEYNLPPDEEEPAAPGAEIEEDGDIPEDPGEDGQEGMMGAYGEYAYAYDPSALGPEAYGYTAEEWAAWEAHAAVMQQAQNAEAETERAAEEARRSEALRPPEVKLRIPKKHRDRELVVQVVKLTEEEQRAAAAAERAAEEAGSASDSDGEGPPGLAGIPGPPPEPGAPPPAGPAHAGENGEAEGLGMRENGADKRRRKRSGRSRWKTDDGDAIILRDELAGPMRTAGPIRTAEAMHRMAEEATRKAQAEAEARRLAAVTLDMPSRPRAYRTRRSPSPSRSPTPSSSPSPSPEPVKEPTPEPSEDGELPAESGELEASPGSRSPSPVTSAPVKRSHKKEKTKHKRHSRRDSPSPARSLSPEPPIRAAAFHPTSQRGPPFAGRPSGPPPAHCVLLTASRPGSALTGRGLQLRVDAHSYDYDLIIIGCGVGGHGAALHAVECGLKVAVLEGHDVGGTCVNRGCVPSKALLAASGKVRDMRNAQHLKSLGIKVAGNVEFDRQSIADHANQLAANIKGNLARSLEAIGVDMLVGAAKLSGPHSVKYGLPGRVDVGGEITAQDIMIATGSVPFVPPGIPIDGKTVFTSDHALKMDWIPKWVAIIGSGYIGLEFSDVYTALGSDVTFVEAMPDLMPGFDKEIARMAQRLLINPRNIDYHTNVLATKVTPGEPGVKPVIIELTDFKTKEVVDNLEVDACLVATGRAPYTQGLNLSAIGVAPDRRGFVPVDEHMQVLNKNGKPVPHVFCIGDANGKYMLAHAASAQGISAVENMCGRPHVLDHLSVPAAAFTHPEVSFVGHTEEAAKDLAQKGGWSNKLGVTKTSFKANSKALAEKEGEGLAKMMYRKDTGEILGVHIIGLHAADLIHEASNAMSTKQTVQDLKFSVHTHPTLSEVLDELIKTSHVQAPAQKRPEPKVLDPKLKDLQPLPA</sequence>
<dbReference type="InterPro" id="IPR012999">
    <property type="entry name" value="Pyr_OxRdtase_I_AS"/>
</dbReference>
<comment type="similarity">
    <text evidence="2 12">Belongs to the class-I pyridine nucleotide-disulfide oxidoreductase family.</text>
</comment>
<feature type="region of interest" description="Disordered" evidence="13">
    <location>
        <begin position="1150"/>
        <end position="1286"/>
    </location>
</feature>
<feature type="domain" description="RRM" evidence="14">
    <location>
        <begin position="1073"/>
        <end position="1151"/>
    </location>
</feature>
<gene>
    <name evidence="15" type="ORF">WJX84_001176</name>
</gene>
<dbReference type="FunFam" id="3.30.390.30:FF:000001">
    <property type="entry name" value="Dihydrolipoyl dehydrogenase"/>
    <property type="match status" value="1"/>
</dbReference>
<dbReference type="InterPro" id="IPR020843">
    <property type="entry name" value="ER"/>
</dbReference>
<dbReference type="SUPFAM" id="SSF54791">
    <property type="entry name" value="Eukaryotic type KH-domain (KH-domain type I)"/>
    <property type="match status" value="1"/>
</dbReference>
<dbReference type="SUPFAM" id="SSF55424">
    <property type="entry name" value="FAD/NAD-linked reductases, dimerisation (C-terminal) domain"/>
    <property type="match status" value="1"/>
</dbReference>
<keyword evidence="8" id="KW-0520">NAD</keyword>
<feature type="compositionally biased region" description="Basic and acidic residues" evidence="13">
    <location>
        <begin position="1433"/>
        <end position="1452"/>
    </location>
</feature>
<dbReference type="GO" id="GO:0045252">
    <property type="term" value="C:oxoglutarate dehydrogenase complex"/>
    <property type="evidence" value="ECO:0007669"/>
    <property type="project" value="TreeGrafter"/>
</dbReference>
<dbReference type="Pfam" id="PF00076">
    <property type="entry name" value="RRM_1"/>
    <property type="match status" value="1"/>
</dbReference>
<feature type="region of interest" description="Disordered" evidence="13">
    <location>
        <begin position="1426"/>
        <end position="1452"/>
    </location>
</feature>
<feature type="compositionally biased region" description="Basic and acidic residues" evidence="13">
    <location>
        <begin position="885"/>
        <end position="903"/>
    </location>
</feature>
<keyword evidence="7 12" id="KW-0560">Oxidoreductase</keyword>
<dbReference type="SMART" id="SM00829">
    <property type="entry name" value="PKS_ER"/>
    <property type="match status" value="1"/>
</dbReference>
<dbReference type="SUPFAM" id="SSF50129">
    <property type="entry name" value="GroES-like"/>
    <property type="match status" value="1"/>
</dbReference>
<dbReference type="Gene3D" id="3.90.180.10">
    <property type="entry name" value="Medium-chain alcohol dehydrogenases, catalytic domain"/>
    <property type="match status" value="1"/>
</dbReference>
<evidence type="ECO:0000256" key="13">
    <source>
        <dbReference type="SAM" id="MobiDB-lite"/>
    </source>
</evidence>
<dbReference type="InterPro" id="IPR004099">
    <property type="entry name" value="Pyr_nucl-diS_OxRdtase_dimer"/>
</dbReference>
<feature type="region of interest" description="Disordered" evidence="13">
    <location>
        <begin position="882"/>
        <end position="903"/>
    </location>
</feature>
<keyword evidence="9" id="KW-1015">Disulfide bond</keyword>
<evidence type="ECO:0000256" key="8">
    <source>
        <dbReference type="ARBA" id="ARBA00023027"/>
    </source>
</evidence>
<dbReference type="InterPro" id="IPR000504">
    <property type="entry name" value="RRM_dom"/>
</dbReference>
<dbReference type="PROSITE" id="PS00061">
    <property type="entry name" value="ADH_SHORT"/>
    <property type="match status" value="1"/>
</dbReference>
<keyword evidence="5 12" id="KW-0274">FAD</keyword>
<comment type="cofactor">
    <cofactor evidence="1">
        <name>FAD</name>
        <dbReference type="ChEBI" id="CHEBI:57692"/>
    </cofactor>
</comment>
<dbReference type="Pfam" id="PF08240">
    <property type="entry name" value="ADH_N"/>
    <property type="match status" value="1"/>
</dbReference>
<dbReference type="Gene3D" id="6.10.140.1790">
    <property type="match status" value="1"/>
</dbReference>
<dbReference type="Pfam" id="PF00107">
    <property type="entry name" value="ADH_zinc_N"/>
    <property type="match status" value="1"/>
</dbReference>
<evidence type="ECO:0000256" key="12">
    <source>
        <dbReference type="RuleBase" id="RU003691"/>
    </source>
</evidence>
<feature type="compositionally biased region" description="Pro residues" evidence="13">
    <location>
        <begin position="1207"/>
        <end position="1220"/>
    </location>
</feature>
<evidence type="ECO:0000256" key="10">
    <source>
        <dbReference type="ARBA" id="ARBA00023284"/>
    </source>
</evidence>
<dbReference type="PROSITE" id="PS50084">
    <property type="entry name" value="KH_TYPE_1"/>
    <property type="match status" value="1"/>
</dbReference>
<dbReference type="InterPro" id="IPR011032">
    <property type="entry name" value="GroES-like_sf"/>
</dbReference>
<dbReference type="SMART" id="SM00322">
    <property type="entry name" value="KH"/>
    <property type="match status" value="1"/>
</dbReference>
<keyword evidence="11" id="KW-0694">RNA-binding</keyword>
<protein>
    <recommendedName>
        <fullName evidence="14">RRM domain-containing protein</fullName>
    </recommendedName>
</protein>
<dbReference type="InterPro" id="IPR036188">
    <property type="entry name" value="FAD/NAD-bd_sf"/>
</dbReference>
<evidence type="ECO:0000313" key="16">
    <source>
        <dbReference type="Proteomes" id="UP001485043"/>
    </source>
</evidence>
<evidence type="ECO:0000256" key="3">
    <source>
        <dbReference type="ARBA" id="ARBA00022630"/>
    </source>
</evidence>
<feature type="compositionally biased region" description="Low complexity" evidence="13">
    <location>
        <begin position="1522"/>
        <end position="1534"/>
    </location>
</feature>
<dbReference type="InterPro" id="IPR050151">
    <property type="entry name" value="Class-I_Pyr_Nuc-Dis_Oxidored"/>
</dbReference>
<evidence type="ECO:0000313" key="15">
    <source>
        <dbReference type="EMBL" id="KAK9868934.1"/>
    </source>
</evidence>
<name>A0AAW1TN51_9CHLO</name>
<feature type="compositionally biased region" description="Low complexity" evidence="13">
    <location>
        <begin position="1221"/>
        <end position="1238"/>
    </location>
</feature>
<dbReference type="PROSITE" id="PS00076">
    <property type="entry name" value="PYRIDINE_REDOX_1"/>
    <property type="match status" value="1"/>
</dbReference>
<reference evidence="15 16" key="1">
    <citation type="journal article" date="2024" name="Nat. Commun.">
        <title>Phylogenomics reveals the evolutionary origins of lichenization in chlorophyte algae.</title>
        <authorList>
            <person name="Puginier C."/>
            <person name="Libourel C."/>
            <person name="Otte J."/>
            <person name="Skaloud P."/>
            <person name="Haon M."/>
            <person name="Grisel S."/>
            <person name="Petersen M."/>
            <person name="Berrin J.G."/>
            <person name="Delaux P.M."/>
            <person name="Dal Grande F."/>
            <person name="Keller J."/>
        </authorList>
    </citation>
    <scope>NUCLEOTIDE SEQUENCE [LARGE SCALE GENOMIC DNA]</scope>
    <source>
        <strain evidence="15 16">SAG 2523</strain>
    </source>
</reference>
<dbReference type="InterPro" id="IPR036612">
    <property type="entry name" value="KH_dom_type_1_sf"/>
</dbReference>
<keyword evidence="4" id="KW-0863">Zinc-finger</keyword>
<dbReference type="InterPro" id="IPR023753">
    <property type="entry name" value="FAD/NAD-binding_dom"/>
</dbReference>
<dbReference type="SUPFAM" id="SSF51905">
    <property type="entry name" value="FAD/NAD(P)-binding domain"/>
    <property type="match status" value="1"/>
</dbReference>
<evidence type="ECO:0000256" key="1">
    <source>
        <dbReference type="ARBA" id="ARBA00001974"/>
    </source>
</evidence>
<dbReference type="Gene3D" id="3.40.50.720">
    <property type="entry name" value="NAD(P)-binding Rossmann-like Domain"/>
    <property type="match status" value="2"/>
</dbReference>
<comment type="caution">
    <text evidence="15">The sequence shown here is derived from an EMBL/GenBank/DDBJ whole genome shotgun (WGS) entry which is preliminary data.</text>
</comment>
<accession>A0AAW1TN51</accession>
<feature type="compositionally biased region" description="Acidic residues" evidence="13">
    <location>
        <begin position="1356"/>
        <end position="1383"/>
    </location>
</feature>
<feature type="region of interest" description="Disordered" evidence="13">
    <location>
        <begin position="1353"/>
        <end position="1383"/>
    </location>
</feature>
<feature type="compositionally biased region" description="Basic and acidic residues" evidence="13">
    <location>
        <begin position="637"/>
        <end position="649"/>
    </location>
</feature>
<dbReference type="Gene3D" id="3.30.70.330">
    <property type="match status" value="1"/>
</dbReference>
<evidence type="ECO:0000256" key="2">
    <source>
        <dbReference type="ARBA" id="ARBA00007532"/>
    </source>
</evidence>
<dbReference type="CDD" id="cd02395">
    <property type="entry name" value="KH-I_BBP"/>
    <property type="match status" value="1"/>
</dbReference>
<evidence type="ECO:0000256" key="5">
    <source>
        <dbReference type="ARBA" id="ARBA00022827"/>
    </source>
</evidence>
<dbReference type="InterPro" id="IPR012677">
    <property type="entry name" value="Nucleotide-bd_a/b_plait_sf"/>
</dbReference>
<dbReference type="Gene3D" id="3.30.1370.10">
    <property type="entry name" value="K Homology domain, type 1"/>
    <property type="match status" value="1"/>
</dbReference>
<dbReference type="PROSITE" id="PS50102">
    <property type="entry name" value="RRM"/>
    <property type="match status" value="1"/>
</dbReference>
<feature type="compositionally biased region" description="Pro residues" evidence="13">
    <location>
        <begin position="1508"/>
        <end position="1521"/>
    </location>
</feature>
<evidence type="ECO:0000256" key="9">
    <source>
        <dbReference type="ARBA" id="ARBA00023157"/>
    </source>
</evidence>
<dbReference type="GO" id="GO:0005739">
    <property type="term" value="C:mitochondrion"/>
    <property type="evidence" value="ECO:0007669"/>
    <property type="project" value="TreeGrafter"/>
</dbReference>
<feature type="compositionally biased region" description="Acidic residues" evidence="13">
    <location>
        <begin position="1239"/>
        <end position="1255"/>
    </location>
</feature>
<dbReference type="PRINTS" id="PR00411">
    <property type="entry name" value="PNDRDTASEI"/>
</dbReference>
<dbReference type="GO" id="GO:0050660">
    <property type="term" value="F:flavin adenine dinucleotide binding"/>
    <property type="evidence" value="ECO:0007669"/>
    <property type="project" value="TreeGrafter"/>
</dbReference>
<dbReference type="EMBL" id="JALJOV010000005">
    <property type="protein sequence ID" value="KAK9868934.1"/>
    <property type="molecule type" value="Genomic_DNA"/>
</dbReference>
<keyword evidence="16" id="KW-1185">Reference proteome</keyword>
<organism evidence="15 16">
    <name type="scientific">Apatococcus fuscideae</name>
    <dbReference type="NCBI Taxonomy" id="2026836"/>
    <lineage>
        <taxon>Eukaryota</taxon>
        <taxon>Viridiplantae</taxon>
        <taxon>Chlorophyta</taxon>
        <taxon>core chlorophytes</taxon>
        <taxon>Trebouxiophyceae</taxon>
        <taxon>Chlorellales</taxon>
        <taxon>Chlorellaceae</taxon>
        <taxon>Apatococcus</taxon>
    </lineage>
</organism>
<evidence type="ECO:0000256" key="11">
    <source>
        <dbReference type="PROSITE-ProRule" id="PRU00176"/>
    </source>
</evidence>
<dbReference type="InterPro" id="IPR016156">
    <property type="entry name" value="FAD/NAD-linked_Rdtase_dimer_sf"/>
</dbReference>
<dbReference type="InterPro" id="IPR002347">
    <property type="entry name" value="SDR_fam"/>
</dbReference>
<keyword evidence="6" id="KW-0862">Zinc</keyword>
<dbReference type="InterPro" id="IPR035979">
    <property type="entry name" value="RBD_domain_sf"/>
</dbReference>
<feature type="region of interest" description="Disordered" evidence="13">
    <location>
        <begin position="2245"/>
        <end position="2271"/>
    </location>
</feature>
<dbReference type="InterPro" id="IPR036291">
    <property type="entry name" value="NAD(P)-bd_dom_sf"/>
</dbReference>
<dbReference type="FunFam" id="3.40.50.720:FF:000121">
    <property type="entry name" value="Prostaglandin reductase 2"/>
    <property type="match status" value="1"/>
</dbReference>
<dbReference type="InterPro" id="IPR013149">
    <property type="entry name" value="ADH-like_C"/>
</dbReference>
<feature type="compositionally biased region" description="Basic and acidic residues" evidence="13">
    <location>
        <begin position="1554"/>
        <end position="1568"/>
    </location>
</feature>
<dbReference type="InterPro" id="IPR047086">
    <property type="entry name" value="SF1-HH_sf"/>
</dbReference>
<dbReference type="PANTHER" id="PTHR22912:SF151">
    <property type="entry name" value="DIHYDROLIPOYL DEHYDROGENASE, MITOCHONDRIAL"/>
    <property type="match status" value="1"/>
</dbReference>
<feature type="compositionally biased region" description="Basic and acidic residues" evidence="13">
    <location>
        <begin position="1582"/>
        <end position="1603"/>
    </location>
</feature>
<dbReference type="InterPro" id="IPR004087">
    <property type="entry name" value="KH_dom"/>
</dbReference>
<dbReference type="InterPro" id="IPR032570">
    <property type="entry name" value="SF1-HH"/>
</dbReference>
<feature type="region of interest" description="Disordered" evidence="13">
    <location>
        <begin position="1476"/>
        <end position="1738"/>
    </location>
</feature>